<evidence type="ECO:0000259" key="11">
    <source>
        <dbReference type="Pfam" id="PF00749"/>
    </source>
</evidence>
<dbReference type="InterPro" id="IPR001412">
    <property type="entry name" value="aa-tRNA-synth_I_CS"/>
</dbReference>
<dbReference type="SUPFAM" id="SSF50715">
    <property type="entry name" value="Ribosomal protein L25-like"/>
    <property type="match status" value="1"/>
</dbReference>
<keyword evidence="2 9" id="KW-0963">Cytoplasm</keyword>
<dbReference type="NCBIfam" id="TIGR00440">
    <property type="entry name" value="glnS"/>
    <property type="match status" value="1"/>
</dbReference>
<comment type="subcellular location">
    <subcellularLocation>
        <location evidence="9">Cytoplasm</location>
    </subcellularLocation>
</comment>
<dbReference type="PANTHER" id="PTHR43097:SF5">
    <property type="entry name" value="GLUTAMATE--TRNA LIGASE"/>
    <property type="match status" value="1"/>
</dbReference>
<evidence type="ECO:0000256" key="4">
    <source>
        <dbReference type="ARBA" id="ARBA00022741"/>
    </source>
</evidence>
<dbReference type="InterPro" id="IPR022861">
    <property type="entry name" value="Gln_tRNA_ligase_bac"/>
</dbReference>
<dbReference type="GO" id="GO:0004819">
    <property type="term" value="F:glutamine-tRNA ligase activity"/>
    <property type="evidence" value="ECO:0007669"/>
    <property type="project" value="UniProtKB-UniRule"/>
</dbReference>
<dbReference type="FunFam" id="2.40.240.10:FF:000001">
    <property type="entry name" value="Glutamine--tRNA ligase"/>
    <property type="match status" value="1"/>
</dbReference>
<evidence type="ECO:0000256" key="5">
    <source>
        <dbReference type="ARBA" id="ARBA00022840"/>
    </source>
</evidence>
<evidence type="ECO:0000256" key="6">
    <source>
        <dbReference type="ARBA" id="ARBA00022917"/>
    </source>
</evidence>
<dbReference type="RefSeq" id="WP_134017047.1">
    <property type="nucleotide sequence ID" value="NZ_SOEC01000004.1"/>
</dbReference>
<proteinExistence type="inferred from homology"/>
<feature type="domain" description="Glutamyl/glutaminyl-tRNA synthetase class Ib catalytic" evidence="11">
    <location>
        <begin position="28"/>
        <end position="321"/>
    </location>
</feature>
<dbReference type="InterPro" id="IPR020058">
    <property type="entry name" value="Glu/Gln-tRNA-synth_Ib_cat-dom"/>
</dbReference>
<dbReference type="InterPro" id="IPR014729">
    <property type="entry name" value="Rossmann-like_a/b/a_fold"/>
</dbReference>
<keyword evidence="6 9" id="KW-0648">Protein biosynthesis</keyword>
<dbReference type="FunFam" id="3.90.800.10:FF:000001">
    <property type="entry name" value="Glutamine--tRNA ligase"/>
    <property type="match status" value="1"/>
</dbReference>
<dbReference type="PRINTS" id="PR00987">
    <property type="entry name" value="TRNASYNTHGLU"/>
</dbReference>
<dbReference type="Pfam" id="PF00749">
    <property type="entry name" value="tRNA-synt_1c"/>
    <property type="match status" value="1"/>
</dbReference>
<dbReference type="Proteomes" id="UP000294489">
    <property type="component" value="Unassembled WGS sequence"/>
</dbReference>
<dbReference type="Pfam" id="PF03950">
    <property type="entry name" value="tRNA-synt_1c_C"/>
    <property type="match status" value="1"/>
</dbReference>
<feature type="domain" description="Glutamyl/glutaminyl-tRNA synthetase class Ib anti-codon binding" evidence="12">
    <location>
        <begin position="341"/>
        <end position="441"/>
    </location>
</feature>
<feature type="binding site" evidence="9">
    <location>
        <position position="231"/>
    </location>
    <ligand>
        <name>ATP</name>
        <dbReference type="ChEBI" id="CHEBI:30616"/>
    </ligand>
</feature>
<dbReference type="AlphaFoldDB" id="A0A4V3GUI1"/>
<evidence type="ECO:0000256" key="2">
    <source>
        <dbReference type="ARBA" id="ARBA00022490"/>
    </source>
</evidence>
<dbReference type="CDD" id="cd00807">
    <property type="entry name" value="GlnRS_core"/>
    <property type="match status" value="1"/>
</dbReference>
<dbReference type="InterPro" id="IPR011035">
    <property type="entry name" value="Ribosomal_bL25/Gln-tRNA_synth"/>
</dbReference>
<accession>A0A4V3GUI1</accession>
<dbReference type="GO" id="GO:0005829">
    <property type="term" value="C:cytosol"/>
    <property type="evidence" value="ECO:0007669"/>
    <property type="project" value="TreeGrafter"/>
</dbReference>
<dbReference type="InterPro" id="IPR020056">
    <property type="entry name" value="Rbsml_bL25/Gln-tRNA_synth_N"/>
</dbReference>
<comment type="caution">
    <text evidence="14">The sequence shown here is derived from an EMBL/GenBank/DDBJ whole genome shotgun (WGS) entry which is preliminary data.</text>
</comment>
<evidence type="ECO:0000256" key="1">
    <source>
        <dbReference type="ARBA" id="ARBA00005594"/>
    </source>
</evidence>
<sequence length="559" mass="63774">MTTESTSAPNFIRNQIREEIEAGSVDTVVTRFPPEPNGFLHIGHAKSICLNFGIAEQFGGGCNLRFDDTNPAKEEQAYIDAIKADVEWLGFQWAGNVRYASDYFDQLYAWAQHLIREDKAYVDDLSAEEIREYRGTLTEPGRPSPYRDRPVEESLDLLERMRTGEFAEGGKVLRAKIDMASPNINLRDPVLYRIRHASHHQTGDKWKIYPSYDFAHGQSDAIEGVTHSLCTLEFEDHRPLYDWFLENLPVPSRPRQIEFARLNLNYTVTSKRKLKLLVDKGIVDGWDDPRMPTISGMRRRGYTANSIRKFCDMIGVTRAEGGMVDIAMLYHAIRSDLEDNAPRAMCVLKPLKVVLTNVAEDHDEVFEVPGHPARDDMGVRKLPLSREIWIDADDFMEEPPKKFFRLAPGKEVRLRNAYVIRCDEVVKNASGGIEELRCSVDFDTLGKNPEGRKVKGVIHWVSAAHAVPVEVRLYDNLFQVEAPDRDRDVDFLEHLNEESLSVVQGYGEPSLAEIKPEDRFQFERVGYFCADRHAAAEGKRVFNRTVGLKDTWAKIQKKG</sequence>
<dbReference type="SUPFAM" id="SSF52374">
    <property type="entry name" value="Nucleotidylyl transferase"/>
    <property type="match status" value="1"/>
</dbReference>
<evidence type="ECO:0000259" key="12">
    <source>
        <dbReference type="Pfam" id="PF03950"/>
    </source>
</evidence>
<evidence type="ECO:0000256" key="8">
    <source>
        <dbReference type="ARBA" id="ARBA00048270"/>
    </source>
</evidence>
<keyword evidence="4 9" id="KW-0547">Nucleotide-binding</keyword>
<evidence type="ECO:0000256" key="10">
    <source>
        <dbReference type="RuleBase" id="RU363037"/>
    </source>
</evidence>
<feature type="binding site" evidence="9">
    <location>
        <position position="212"/>
    </location>
    <ligand>
        <name>L-glutamine</name>
        <dbReference type="ChEBI" id="CHEBI:58359"/>
    </ligand>
</feature>
<comment type="catalytic activity">
    <reaction evidence="8 9">
        <text>tRNA(Gln) + L-glutamine + ATP = L-glutaminyl-tRNA(Gln) + AMP + diphosphate</text>
        <dbReference type="Rhea" id="RHEA:20121"/>
        <dbReference type="Rhea" id="RHEA-COMP:9662"/>
        <dbReference type="Rhea" id="RHEA-COMP:9681"/>
        <dbReference type="ChEBI" id="CHEBI:30616"/>
        <dbReference type="ChEBI" id="CHEBI:33019"/>
        <dbReference type="ChEBI" id="CHEBI:58359"/>
        <dbReference type="ChEBI" id="CHEBI:78442"/>
        <dbReference type="ChEBI" id="CHEBI:78521"/>
        <dbReference type="ChEBI" id="CHEBI:456215"/>
        <dbReference type="EC" id="6.1.1.18"/>
    </reaction>
</comment>
<feature type="binding site" evidence="9">
    <location>
        <position position="67"/>
    </location>
    <ligand>
        <name>L-glutamine</name>
        <dbReference type="ChEBI" id="CHEBI:58359"/>
    </ligand>
</feature>
<dbReference type="InterPro" id="IPR004514">
    <property type="entry name" value="Gln-tRNA-synth"/>
</dbReference>
<keyword evidence="7 9" id="KW-0030">Aminoacyl-tRNA synthetase</keyword>
<dbReference type="InterPro" id="IPR020059">
    <property type="entry name" value="Glu/Gln-tRNA-synth_Ib_codon-bd"/>
</dbReference>
<organism evidence="14 15">
    <name type="scientific">Modicisalibacter xianhensis</name>
    <dbReference type="NCBI Taxonomy" id="442341"/>
    <lineage>
        <taxon>Bacteria</taxon>
        <taxon>Pseudomonadati</taxon>
        <taxon>Pseudomonadota</taxon>
        <taxon>Gammaproteobacteria</taxon>
        <taxon>Oceanospirillales</taxon>
        <taxon>Halomonadaceae</taxon>
        <taxon>Modicisalibacter</taxon>
    </lineage>
</organism>
<dbReference type="InterPro" id="IPR049437">
    <property type="entry name" value="tRNA-synt_1c_C2"/>
</dbReference>
<gene>
    <name evidence="9" type="primary">glnS</name>
    <name evidence="14" type="ORF">DFO67_104202</name>
</gene>
<dbReference type="PROSITE" id="PS00178">
    <property type="entry name" value="AA_TRNA_LIGASE_I"/>
    <property type="match status" value="1"/>
</dbReference>
<dbReference type="OrthoDB" id="9801560at2"/>
<comment type="similarity">
    <text evidence="1 9 10">Belongs to the class-I aminoacyl-tRNA synthetase family.</text>
</comment>
<dbReference type="Gene3D" id="2.40.240.10">
    <property type="entry name" value="Ribosomal Protein L25, Chain P"/>
    <property type="match status" value="2"/>
</dbReference>
<dbReference type="GO" id="GO:0005524">
    <property type="term" value="F:ATP binding"/>
    <property type="evidence" value="ECO:0007669"/>
    <property type="project" value="UniProtKB-UniRule"/>
</dbReference>
<dbReference type="EC" id="6.1.1.18" evidence="9"/>
<dbReference type="Gene3D" id="1.10.1160.10">
    <property type="entry name" value="Glutamyl-trna Synthetase, Domain 2"/>
    <property type="match status" value="1"/>
</dbReference>
<dbReference type="GO" id="GO:0006425">
    <property type="term" value="P:glutaminyl-tRNA aminoacylation"/>
    <property type="evidence" value="ECO:0007669"/>
    <property type="project" value="UniProtKB-UniRule"/>
</dbReference>
<dbReference type="PANTHER" id="PTHR43097">
    <property type="entry name" value="GLUTAMINE-TRNA LIGASE"/>
    <property type="match status" value="1"/>
</dbReference>
<dbReference type="Gene3D" id="3.40.50.620">
    <property type="entry name" value="HUPs"/>
    <property type="match status" value="1"/>
</dbReference>
<evidence type="ECO:0000256" key="7">
    <source>
        <dbReference type="ARBA" id="ARBA00023146"/>
    </source>
</evidence>
<evidence type="ECO:0000313" key="15">
    <source>
        <dbReference type="Proteomes" id="UP000294489"/>
    </source>
</evidence>
<feature type="short sequence motif" description="'HIGH' region" evidence="9">
    <location>
        <begin position="34"/>
        <end position="44"/>
    </location>
</feature>
<feature type="short sequence motif" description="'KMSKS' region" evidence="9">
    <location>
        <begin position="268"/>
        <end position="272"/>
    </location>
</feature>
<evidence type="ECO:0000313" key="14">
    <source>
        <dbReference type="EMBL" id="TDX30941.1"/>
    </source>
</evidence>
<dbReference type="FunFam" id="3.40.50.620:FF:000037">
    <property type="entry name" value="Glutamine--tRNA ligase cytoplasmic"/>
    <property type="match status" value="1"/>
</dbReference>
<feature type="domain" description="tRNA synthetases class I (E and Q) anti-codon binding" evidence="13">
    <location>
        <begin position="457"/>
        <end position="531"/>
    </location>
</feature>
<evidence type="ECO:0000259" key="13">
    <source>
        <dbReference type="Pfam" id="PF20974"/>
    </source>
</evidence>
<reference evidence="14 15" key="1">
    <citation type="submission" date="2019-03" db="EMBL/GenBank/DDBJ databases">
        <title>Freshwater and sediment microbial communities from various areas in North America, analyzing microbe dynamics in response to fracking.</title>
        <authorList>
            <person name="Lamendella R."/>
        </authorList>
    </citation>
    <scope>NUCLEOTIDE SEQUENCE [LARGE SCALE GENOMIC DNA]</scope>
    <source>
        <strain evidence="14 15">6_TX</strain>
    </source>
</reference>
<keyword evidence="3 9" id="KW-0436">Ligase</keyword>
<feature type="binding site" evidence="9">
    <location>
        <begin position="35"/>
        <end position="37"/>
    </location>
    <ligand>
        <name>ATP</name>
        <dbReference type="ChEBI" id="CHEBI:30616"/>
    </ligand>
</feature>
<dbReference type="Gene3D" id="3.90.800.10">
    <property type="entry name" value="Glutamyl-tRNA Synthetase, Domain 3"/>
    <property type="match status" value="1"/>
</dbReference>
<feature type="binding site" evidence="9">
    <location>
        <begin position="41"/>
        <end position="47"/>
    </location>
    <ligand>
        <name>ATP</name>
        <dbReference type="ChEBI" id="CHEBI:30616"/>
    </ligand>
</feature>
<keyword evidence="5 9" id="KW-0067">ATP-binding</keyword>
<dbReference type="HAMAP" id="MF_00126">
    <property type="entry name" value="Gln_tRNA_synth"/>
    <property type="match status" value="1"/>
</dbReference>
<dbReference type="GO" id="GO:0006424">
    <property type="term" value="P:glutamyl-tRNA aminoacylation"/>
    <property type="evidence" value="ECO:0007669"/>
    <property type="project" value="UniProtKB-UniRule"/>
</dbReference>
<comment type="subunit">
    <text evidence="9">Monomer.</text>
</comment>
<dbReference type="NCBIfam" id="NF011291">
    <property type="entry name" value="PRK14703.1"/>
    <property type="match status" value="1"/>
</dbReference>
<dbReference type="EMBL" id="SOEC01000004">
    <property type="protein sequence ID" value="TDX30941.1"/>
    <property type="molecule type" value="Genomic_DNA"/>
</dbReference>
<dbReference type="InterPro" id="IPR000924">
    <property type="entry name" value="Glu/Gln-tRNA-synth"/>
</dbReference>
<protein>
    <recommendedName>
        <fullName evidence="9">Glutamine--tRNA ligase</fullName>
        <ecNumber evidence="9">6.1.1.18</ecNumber>
    </recommendedName>
    <alternativeName>
        <fullName evidence="9">Glutaminyl-tRNA synthetase</fullName>
        <shortName evidence="9">GlnRS</shortName>
    </alternativeName>
</protein>
<evidence type="ECO:0000256" key="9">
    <source>
        <dbReference type="HAMAP-Rule" id="MF_00126"/>
    </source>
</evidence>
<dbReference type="FunFam" id="1.10.1160.10:FF:000001">
    <property type="entry name" value="Glutamine--tRNA ligase"/>
    <property type="match status" value="1"/>
</dbReference>
<name>A0A4V3GUI1_9GAMM</name>
<dbReference type="Pfam" id="PF20974">
    <property type="entry name" value="tRNA-synt_1c_C2"/>
    <property type="match status" value="1"/>
</dbReference>
<evidence type="ECO:0000256" key="3">
    <source>
        <dbReference type="ARBA" id="ARBA00022598"/>
    </source>
</evidence>
<dbReference type="InterPro" id="IPR050132">
    <property type="entry name" value="Gln/Glu-tRNA_Ligase"/>
</dbReference>
<dbReference type="InterPro" id="IPR020061">
    <property type="entry name" value="Glu_tRNA_lig_a-bdl"/>
</dbReference>
<comment type="caution">
    <text evidence="9">Lacks conserved residue(s) required for the propagation of feature annotation.</text>
</comment>
<feature type="binding site" evidence="9">
    <location>
        <begin position="261"/>
        <end position="262"/>
    </location>
    <ligand>
        <name>ATP</name>
        <dbReference type="ChEBI" id="CHEBI:30616"/>
    </ligand>
</feature>